<evidence type="ECO:0000313" key="1">
    <source>
        <dbReference type="EMBL" id="GFU45453.1"/>
    </source>
</evidence>
<evidence type="ECO:0000313" key="2">
    <source>
        <dbReference type="Proteomes" id="UP000887013"/>
    </source>
</evidence>
<dbReference type="AlphaFoldDB" id="A0A8X6UKS4"/>
<proteinExistence type="predicted"/>
<comment type="caution">
    <text evidence="1">The sequence shown here is derived from an EMBL/GenBank/DDBJ whole genome shotgun (WGS) entry which is preliminary data.</text>
</comment>
<organism evidence="1 2">
    <name type="scientific">Nephila pilipes</name>
    <name type="common">Giant wood spider</name>
    <name type="synonym">Nephila maculata</name>
    <dbReference type="NCBI Taxonomy" id="299642"/>
    <lineage>
        <taxon>Eukaryota</taxon>
        <taxon>Metazoa</taxon>
        <taxon>Ecdysozoa</taxon>
        <taxon>Arthropoda</taxon>
        <taxon>Chelicerata</taxon>
        <taxon>Arachnida</taxon>
        <taxon>Araneae</taxon>
        <taxon>Araneomorphae</taxon>
        <taxon>Entelegynae</taxon>
        <taxon>Araneoidea</taxon>
        <taxon>Nephilidae</taxon>
        <taxon>Nephila</taxon>
    </lineage>
</organism>
<protein>
    <submittedName>
        <fullName evidence="1">Uncharacterized protein</fullName>
    </submittedName>
</protein>
<gene>
    <name evidence="1" type="ORF">NPIL_290111</name>
</gene>
<sequence length="53" mass="5974">YDFAGHYGLACIKLSIREFLVSGAWNLWLSFKQQIIESISALSSLNHDNCEAL</sequence>
<name>A0A8X6UKS4_NEPPI</name>
<dbReference type="EMBL" id="BMAW01036728">
    <property type="protein sequence ID" value="GFU45453.1"/>
    <property type="molecule type" value="Genomic_DNA"/>
</dbReference>
<feature type="non-terminal residue" evidence="1">
    <location>
        <position position="1"/>
    </location>
</feature>
<accession>A0A8X6UKS4</accession>
<reference evidence="1" key="1">
    <citation type="submission" date="2020-08" db="EMBL/GenBank/DDBJ databases">
        <title>Multicomponent nature underlies the extraordinary mechanical properties of spider dragline silk.</title>
        <authorList>
            <person name="Kono N."/>
            <person name="Nakamura H."/>
            <person name="Mori M."/>
            <person name="Yoshida Y."/>
            <person name="Ohtoshi R."/>
            <person name="Malay A.D."/>
            <person name="Moran D.A.P."/>
            <person name="Tomita M."/>
            <person name="Numata K."/>
            <person name="Arakawa K."/>
        </authorList>
    </citation>
    <scope>NUCLEOTIDE SEQUENCE</scope>
</reference>
<dbReference type="Proteomes" id="UP000887013">
    <property type="component" value="Unassembled WGS sequence"/>
</dbReference>
<keyword evidence="2" id="KW-1185">Reference proteome</keyword>